<evidence type="ECO:0000256" key="7">
    <source>
        <dbReference type="SAM" id="Phobius"/>
    </source>
</evidence>
<evidence type="ECO:0000256" key="1">
    <source>
        <dbReference type="ARBA" id="ARBA00004651"/>
    </source>
</evidence>
<feature type="transmembrane region" description="Helical" evidence="7">
    <location>
        <begin position="388"/>
        <end position="412"/>
    </location>
</feature>
<comment type="subcellular location">
    <subcellularLocation>
        <location evidence="1">Cell membrane</location>
        <topology evidence="1">Multi-pass membrane protein</topology>
    </subcellularLocation>
</comment>
<dbReference type="GO" id="GO:0042910">
    <property type="term" value="F:xenobiotic transmembrane transporter activity"/>
    <property type="evidence" value="ECO:0007669"/>
    <property type="project" value="InterPro"/>
</dbReference>
<feature type="transmembrane region" description="Helical" evidence="7">
    <location>
        <begin position="192"/>
        <end position="215"/>
    </location>
</feature>
<feature type="transmembrane region" description="Helical" evidence="7">
    <location>
        <begin position="319"/>
        <end position="341"/>
    </location>
</feature>
<evidence type="ECO:0000313" key="9">
    <source>
        <dbReference type="Proteomes" id="UP000192666"/>
    </source>
</evidence>
<feature type="transmembrane region" description="Helical" evidence="7">
    <location>
        <begin position="58"/>
        <end position="79"/>
    </location>
</feature>
<feature type="transmembrane region" description="Helical" evidence="7">
    <location>
        <begin position="91"/>
        <end position="112"/>
    </location>
</feature>
<sequence length="459" mass="49353">MQSSITLREFLRQTLTLALPIAFQQLMLALSSCADTLMLTNVGQNELSAVSLATQFQFIFSLCLAALTLGMSILVAQYWGAGNTNAVERVLAFIMLYAGGLSLVFFALTLLIPETLMSIMTNDITLIAIGSQYLRVSSVSYLFIGLSQMYLCLMKNVGAAVTGMTISTVGVIVHVALNAVLIYGWFGLPALGIFGAAISTVISRAIELVWSVLVASHNGRPRLRLSMMLHPDVALQKDFWKYSLPVLGNELVWGCGFTMYTVIMGHLGTDAVAANSIANIVKDLLVCLSLGLGNAGGILVGNLLGRNAFDQAKVMGDRLCVLVAAVGVGTGLLIIAVRPLALQWAGLTPQATHYLSIMLFICAYYAACGCMTNLTIAGIFPAGGDSRFGFVCDAIVMWLIVVPVGLLAAFVWKLPVLAVYALLNTDECIKMIPALLHYRKYRWVNNVTRQTNSAVVSNT</sequence>
<keyword evidence="4 7" id="KW-0812">Transmembrane</keyword>
<evidence type="ECO:0000256" key="2">
    <source>
        <dbReference type="ARBA" id="ARBA00022448"/>
    </source>
</evidence>
<keyword evidence="2" id="KW-0813">Transport</keyword>
<dbReference type="NCBIfam" id="TIGR00797">
    <property type="entry name" value="matE"/>
    <property type="match status" value="1"/>
</dbReference>
<dbReference type="Proteomes" id="UP000192666">
    <property type="component" value="Unassembled WGS sequence"/>
</dbReference>
<dbReference type="InterPro" id="IPR047135">
    <property type="entry name" value="YsiQ"/>
</dbReference>
<dbReference type="GO" id="GO:0005886">
    <property type="term" value="C:plasma membrane"/>
    <property type="evidence" value="ECO:0007669"/>
    <property type="project" value="UniProtKB-SubCell"/>
</dbReference>
<dbReference type="InterPro" id="IPR002528">
    <property type="entry name" value="MATE_fam"/>
</dbReference>
<dbReference type="PANTHER" id="PTHR42925">
    <property type="entry name" value="MULTIDRUG AND TOXIN EFFLUX PROTEIN MATE FAMILY"/>
    <property type="match status" value="1"/>
</dbReference>
<feature type="transmembrane region" description="Helical" evidence="7">
    <location>
        <begin position="353"/>
        <end position="376"/>
    </location>
</feature>
<dbReference type="AlphaFoldDB" id="A0A1V8PRL3"/>
<evidence type="ECO:0000256" key="3">
    <source>
        <dbReference type="ARBA" id="ARBA00022475"/>
    </source>
</evidence>
<dbReference type="PANTHER" id="PTHR42925:SF2">
    <property type="entry name" value="NA+ DRIVEN MULTIDRUG EFFLUX PUMP"/>
    <property type="match status" value="1"/>
</dbReference>
<evidence type="ECO:0000313" key="8">
    <source>
        <dbReference type="EMBL" id="OQM51247.1"/>
    </source>
</evidence>
<dbReference type="EMBL" id="NAQA01000003">
    <property type="protein sequence ID" value="OQM51247.1"/>
    <property type="molecule type" value="Genomic_DNA"/>
</dbReference>
<name>A0A1V8PRL3_9BIFI</name>
<evidence type="ECO:0000256" key="4">
    <source>
        <dbReference type="ARBA" id="ARBA00022692"/>
    </source>
</evidence>
<dbReference type="PIRSF" id="PIRSF006603">
    <property type="entry name" value="DinF"/>
    <property type="match status" value="1"/>
</dbReference>
<dbReference type="GO" id="GO:0015297">
    <property type="term" value="F:antiporter activity"/>
    <property type="evidence" value="ECO:0007669"/>
    <property type="project" value="InterPro"/>
</dbReference>
<comment type="caution">
    <text evidence="8">The sequence shown here is derived from an EMBL/GenBank/DDBJ whole genome shotgun (WGS) entry which is preliminary data.</text>
</comment>
<evidence type="ECO:0000256" key="6">
    <source>
        <dbReference type="ARBA" id="ARBA00023136"/>
    </source>
</evidence>
<dbReference type="CDD" id="cd13134">
    <property type="entry name" value="MATE_like_8"/>
    <property type="match status" value="1"/>
</dbReference>
<dbReference type="RefSeq" id="WP_080788675.1">
    <property type="nucleotide sequence ID" value="NZ_NAQA01000003.1"/>
</dbReference>
<protein>
    <submittedName>
        <fullName evidence="8">MATE family efflux transporter</fullName>
    </submittedName>
</protein>
<proteinExistence type="predicted"/>
<gene>
    <name evidence="8" type="ORF">B5782_1198</name>
</gene>
<keyword evidence="3" id="KW-1003">Cell membrane</keyword>
<dbReference type="Pfam" id="PF01554">
    <property type="entry name" value="MatE"/>
    <property type="match status" value="2"/>
</dbReference>
<keyword evidence="5 7" id="KW-1133">Transmembrane helix</keyword>
<accession>A0A1V8PRL3</accession>
<organism evidence="8 9">
    <name type="scientific">Bifidobacterium catenulatum</name>
    <dbReference type="NCBI Taxonomy" id="1686"/>
    <lineage>
        <taxon>Bacteria</taxon>
        <taxon>Bacillati</taxon>
        <taxon>Actinomycetota</taxon>
        <taxon>Actinomycetes</taxon>
        <taxon>Bifidobacteriales</taxon>
        <taxon>Bifidobacteriaceae</taxon>
        <taxon>Bifidobacterium</taxon>
    </lineage>
</organism>
<reference evidence="8 9" key="1">
    <citation type="submission" date="2017-03" db="EMBL/GenBank/DDBJ databases">
        <title>Maternal inheritance of bifidobacteria.</title>
        <authorList>
            <person name="Lugli G.A."/>
            <person name="Duranti S."/>
            <person name="Milani C."/>
            <person name="Mancabelli L."/>
        </authorList>
    </citation>
    <scope>NUCLEOTIDE SEQUENCE [LARGE SCALE GENOMIC DNA]</scope>
    <source>
        <strain evidence="8 9">1899B</strain>
    </source>
</reference>
<evidence type="ECO:0000256" key="5">
    <source>
        <dbReference type="ARBA" id="ARBA00022989"/>
    </source>
</evidence>
<feature type="transmembrane region" description="Helical" evidence="7">
    <location>
        <begin position="165"/>
        <end position="186"/>
    </location>
</feature>
<keyword evidence="6 7" id="KW-0472">Membrane</keyword>
<dbReference type="InterPro" id="IPR048279">
    <property type="entry name" value="MdtK-like"/>
</dbReference>